<dbReference type="RefSeq" id="WP_120016765.1">
    <property type="nucleotide sequence ID" value="NZ_QZWZ01000021.1"/>
</dbReference>
<dbReference type="EMBL" id="QZWZ01000021">
    <property type="protein sequence ID" value="RJT34067.1"/>
    <property type="molecule type" value="Genomic_DNA"/>
</dbReference>
<proteinExistence type="predicted"/>
<dbReference type="AlphaFoldDB" id="A0A3A5KFJ3"/>
<dbReference type="OrthoDB" id="8085894at2"/>
<keyword evidence="1" id="KW-0812">Transmembrane</keyword>
<protein>
    <submittedName>
        <fullName evidence="2">Uncharacterized protein</fullName>
    </submittedName>
</protein>
<gene>
    <name evidence="2" type="ORF">D3227_23995</name>
</gene>
<evidence type="ECO:0000313" key="3">
    <source>
        <dbReference type="Proteomes" id="UP000272706"/>
    </source>
</evidence>
<feature type="transmembrane region" description="Helical" evidence="1">
    <location>
        <begin position="52"/>
        <end position="75"/>
    </location>
</feature>
<evidence type="ECO:0000313" key="2">
    <source>
        <dbReference type="EMBL" id="RJT34067.1"/>
    </source>
</evidence>
<keyword evidence="1" id="KW-0472">Membrane</keyword>
<comment type="caution">
    <text evidence="2">The sequence shown here is derived from an EMBL/GenBank/DDBJ whole genome shotgun (WGS) entry which is preliminary data.</text>
</comment>
<name>A0A3A5KFJ3_9HYPH</name>
<organism evidence="2 3">
    <name type="scientific">Mesorhizobium waimense</name>
    <dbReference type="NCBI Taxonomy" id="1300307"/>
    <lineage>
        <taxon>Bacteria</taxon>
        <taxon>Pseudomonadati</taxon>
        <taxon>Pseudomonadota</taxon>
        <taxon>Alphaproteobacteria</taxon>
        <taxon>Hyphomicrobiales</taxon>
        <taxon>Phyllobacteriaceae</taxon>
        <taxon>Mesorhizobium</taxon>
    </lineage>
</organism>
<evidence type="ECO:0000256" key="1">
    <source>
        <dbReference type="SAM" id="Phobius"/>
    </source>
</evidence>
<keyword evidence="3" id="KW-1185">Reference proteome</keyword>
<sequence>MNHISSRDQNVDDAVCQAANDNHTPDASECSILDLIPSEADFADISRRAERLGIAVVIGMAVCWLLVAAVVYLVLIPGVLRG</sequence>
<accession>A0A3A5KFJ3</accession>
<dbReference type="Proteomes" id="UP000272706">
    <property type="component" value="Unassembled WGS sequence"/>
</dbReference>
<keyword evidence="1" id="KW-1133">Transmembrane helix</keyword>
<reference evidence="2 3" key="1">
    <citation type="submission" date="2018-09" db="EMBL/GenBank/DDBJ databases">
        <title>Mesorhizobium carmichaelinearum sp. nov. isolated from Carmichaelinea spp. root nodules in New Zealand.</title>
        <authorList>
            <person name="De Meyer S.E."/>
        </authorList>
    </citation>
    <scope>NUCLEOTIDE SEQUENCE [LARGE SCALE GENOMIC DNA]</scope>
    <source>
        <strain evidence="2 3">ICMP19557</strain>
    </source>
</reference>